<evidence type="ECO:0000313" key="2">
    <source>
        <dbReference type="Proteomes" id="UP000786811"/>
    </source>
</evidence>
<proteinExistence type="predicted"/>
<keyword evidence="2" id="KW-1185">Reference proteome</keyword>
<sequence length="125" mass="14396">MNSCCDLGYFSFEKNFYLQLDGTSMGGPASPALTNFVMHHEDYHADNLERVREILLNNNYPGGFVNLCIERFKQNQNRVRAAESKYYFEFPYIRGLSSHISRVFIGTKWRPETTTSKLLAVCIPS</sequence>
<accession>A0A8J2H198</accession>
<dbReference type="EMBL" id="CAJNRD030001114">
    <property type="protein sequence ID" value="CAG5073402.1"/>
    <property type="molecule type" value="Genomic_DNA"/>
</dbReference>
<dbReference type="OrthoDB" id="7551835at2759"/>
<evidence type="ECO:0000313" key="1">
    <source>
        <dbReference type="EMBL" id="CAG5073402.1"/>
    </source>
</evidence>
<protein>
    <submittedName>
        <fullName evidence="1">Uncharacterized protein</fullName>
    </submittedName>
</protein>
<dbReference type="Proteomes" id="UP000786811">
    <property type="component" value="Unassembled WGS sequence"/>
</dbReference>
<reference evidence="1" key="1">
    <citation type="submission" date="2021-04" db="EMBL/GenBank/DDBJ databases">
        <authorList>
            <person name="Chebbi M.A.C M."/>
        </authorList>
    </citation>
    <scope>NUCLEOTIDE SEQUENCE</scope>
</reference>
<name>A0A8J2H198_COTCN</name>
<dbReference type="AlphaFoldDB" id="A0A8J2H198"/>
<gene>
    <name evidence="1" type="ORF">HICCMSTLAB_LOCUS345</name>
</gene>
<comment type="caution">
    <text evidence="1">The sequence shown here is derived from an EMBL/GenBank/DDBJ whole genome shotgun (WGS) entry which is preliminary data.</text>
</comment>
<organism evidence="1 2">
    <name type="scientific">Cotesia congregata</name>
    <name type="common">Parasitoid wasp</name>
    <name type="synonym">Apanteles congregatus</name>
    <dbReference type="NCBI Taxonomy" id="51543"/>
    <lineage>
        <taxon>Eukaryota</taxon>
        <taxon>Metazoa</taxon>
        <taxon>Ecdysozoa</taxon>
        <taxon>Arthropoda</taxon>
        <taxon>Hexapoda</taxon>
        <taxon>Insecta</taxon>
        <taxon>Pterygota</taxon>
        <taxon>Neoptera</taxon>
        <taxon>Endopterygota</taxon>
        <taxon>Hymenoptera</taxon>
        <taxon>Apocrita</taxon>
        <taxon>Ichneumonoidea</taxon>
        <taxon>Braconidae</taxon>
        <taxon>Microgastrinae</taxon>
        <taxon>Cotesia</taxon>
    </lineage>
</organism>